<evidence type="ECO:0000259" key="2">
    <source>
        <dbReference type="PROSITE" id="PS50924"/>
    </source>
</evidence>
<feature type="transmembrane region" description="Helical" evidence="1">
    <location>
        <begin position="153"/>
        <end position="176"/>
    </location>
</feature>
<reference evidence="3 4" key="1">
    <citation type="submission" date="2016-12" db="EMBL/GenBank/DDBJ databases">
        <title>The draft genome sequence of HSLHS2.</title>
        <authorList>
            <person name="Hu D."/>
            <person name="Wang L."/>
            <person name="Shao Z."/>
        </authorList>
    </citation>
    <scope>NUCLEOTIDE SEQUENCE [LARGE SCALE GENOMIC DNA]</scope>
    <source>
        <strain evidence="3">MCCC 1A06712</strain>
    </source>
</reference>
<feature type="transmembrane region" description="Helical" evidence="1">
    <location>
        <begin position="188"/>
        <end position="211"/>
    </location>
</feature>
<gene>
    <name evidence="3" type="ORF">BVC71_04800</name>
</gene>
<evidence type="ECO:0000313" key="4">
    <source>
        <dbReference type="Proteomes" id="UP000194664"/>
    </source>
</evidence>
<feature type="transmembrane region" description="Helical" evidence="1">
    <location>
        <begin position="121"/>
        <end position="141"/>
    </location>
</feature>
<accession>A0A251X3S3</accession>
<evidence type="ECO:0000256" key="1">
    <source>
        <dbReference type="PROSITE-ProRule" id="PRU00244"/>
    </source>
</evidence>
<feature type="transmembrane region" description="Helical" evidence="1">
    <location>
        <begin position="235"/>
        <end position="256"/>
    </location>
</feature>
<dbReference type="GO" id="GO:0016020">
    <property type="term" value="C:membrane"/>
    <property type="evidence" value="ECO:0007669"/>
    <property type="project" value="UniProtKB-UniRule"/>
</dbReference>
<keyword evidence="1" id="KW-0812">Transmembrane</keyword>
<feature type="transmembrane region" description="Helical" evidence="1">
    <location>
        <begin position="91"/>
        <end position="114"/>
    </location>
</feature>
<dbReference type="RefSeq" id="WP_086450449.1">
    <property type="nucleotide sequence ID" value="NZ_MSPP01000001.1"/>
</dbReference>
<dbReference type="Proteomes" id="UP000194664">
    <property type="component" value="Unassembled WGS sequence"/>
</dbReference>
<dbReference type="InterPro" id="IPR005330">
    <property type="entry name" value="MHYT_dom"/>
</dbReference>
<proteinExistence type="predicted"/>
<evidence type="ECO:0000313" key="3">
    <source>
        <dbReference type="EMBL" id="OUD10803.1"/>
    </source>
</evidence>
<feature type="transmembrane region" description="Helical" evidence="1">
    <location>
        <begin position="60"/>
        <end position="79"/>
    </location>
</feature>
<name>A0A251X3S3_9RHOB</name>
<dbReference type="Pfam" id="PF03707">
    <property type="entry name" value="MHYT"/>
    <property type="match status" value="2"/>
</dbReference>
<organism evidence="3 4">
    <name type="scientific">Marivivens niveibacter</name>
    <dbReference type="NCBI Taxonomy" id="1930667"/>
    <lineage>
        <taxon>Bacteria</taxon>
        <taxon>Pseudomonadati</taxon>
        <taxon>Pseudomonadota</taxon>
        <taxon>Alphaproteobacteria</taxon>
        <taxon>Rhodobacterales</taxon>
        <taxon>Paracoccaceae</taxon>
        <taxon>Marivivens group</taxon>
        <taxon>Marivivens</taxon>
    </lineage>
</organism>
<keyword evidence="1" id="KW-0472">Membrane</keyword>
<comment type="caution">
    <text evidence="3">The sequence shown here is derived from an EMBL/GenBank/DDBJ whole genome shotgun (WGS) entry which is preliminary data.</text>
</comment>
<dbReference type="EMBL" id="MSPP01000001">
    <property type="protein sequence ID" value="OUD10803.1"/>
    <property type="molecule type" value="Genomic_DNA"/>
</dbReference>
<sequence length="268" mass="28901">MLEHIRILLPGQTLSSTMEGQYNLNLVPLSLMLSIVGSYVALEIAYKLRKSERFDERSKWLWTGAVALGVGAWSMHFVGMNAFKLPEPIYYNPWVTLLSLAPVILASRLAIGIISSKNQSVITTLSGGVLFGAGIGVMHYVGMAGMLTNAYMYFRVEIVLLSVLIVVILATIALSSRQIIDAVLGKQSGMLPIFLGAVLMGGAIASMHFIAMKATLYYADETCADWVQLSDDSSIVLSLGMPIVSILLGLMVVVVAEISPKARATKTA</sequence>
<dbReference type="OrthoDB" id="9781059at2"/>
<protein>
    <recommendedName>
        <fullName evidence="2">MHYT domain-containing protein</fullName>
    </recommendedName>
</protein>
<dbReference type="PANTHER" id="PTHR35152">
    <property type="entry name" value="DOMAIN SIGNALLING PROTEIN, PUTATIVE (AFU_ORTHOLOGUE AFUA_5G11310)-RELATED"/>
    <property type="match status" value="1"/>
</dbReference>
<dbReference type="PROSITE" id="PS50924">
    <property type="entry name" value="MHYT"/>
    <property type="match status" value="1"/>
</dbReference>
<feature type="transmembrane region" description="Helical" evidence="1">
    <location>
        <begin position="26"/>
        <end position="48"/>
    </location>
</feature>
<feature type="domain" description="MHYT" evidence="2">
    <location>
        <begin position="22"/>
        <end position="218"/>
    </location>
</feature>
<keyword evidence="1" id="KW-1133">Transmembrane helix</keyword>
<dbReference type="PANTHER" id="PTHR35152:SF1">
    <property type="entry name" value="DOMAIN SIGNALLING PROTEIN, PUTATIVE (AFU_ORTHOLOGUE AFUA_5G11310)-RELATED"/>
    <property type="match status" value="1"/>
</dbReference>
<dbReference type="AlphaFoldDB" id="A0A251X3S3"/>
<keyword evidence="4" id="KW-1185">Reference proteome</keyword>